<dbReference type="Proteomes" id="UP000428330">
    <property type="component" value="Chromosome"/>
</dbReference>
<keyword evidence="1" id="KW-0560">Oxidoreductase</keyword>
<proteinExistence type="predicted"/>
<evidence type="ECO:0000313" key="4">
    <source>
        <dbReference type="Proteomes" id="UP000428330"/>
    </source>
</evidence>
<dbReference type="RefSeq" id="WP_157705456.1">
    <property type="nucleotide sequence ID" value="NZ_CP034348.1"/>
</dbReference>
<dbReference type="PANTHER" id="PTHR13847">
    <property type="entry name" value="SARCOSINE DEHYDROGENASE-RELATED"/>
    <property type="match status" value="1"/>
</dbReference>
<dbReference type="Gene3D" id="3.50.50.60">
    <property type="entry name" value="FAD/NAD(P)-binding domain"/>
    <property type="match status" value="2"/>
</dbReference>
<feature type="domain" description="FAD dependent oxidoreductase" evidence="2">
    <location>
        <begin position="7"/>
        <end position="395"/>
    </location>
</feature>
<reference evidence="4" key="1">
    <citation type="submission" date="2018-12" db="EMBL/GenBank/DDBJ databases">
        <title>Complete genome sequence of Roseovarius sp. MME-070.</title>
        <authorList>
            <person name="Nam Y.-D."/>
            <person name="Kang J."/>
            <person name="Chung W.-H."/>
            <person name="Park Y.S."/>
        </authorList>
    </citation>
    <scope>NUCLEOTIDE SEQUENCE [LARGE SCALE GENOMIC DNA]</scope>
    <source>
        <strain evidence="4">MME-070</strain>
    </source>
</reference>
<dbReference type="AlphaFoldDB" id="A0A6I6IKY8"/>
<accession>A0A6I6IKY8</accession>
<dbReference type="GO" id="GO:0005737">
    <property type="term" value="C:cytoplasm"/>
    <property type="evidence" value="ECO:0007669"/>
    <property type="project" value="TreeGrafter"/>
</dbReference>
<name>A0A6I6IKY8_9RHOB</name>
<sequence>MSAPLNIVVIGAGICGLSSAIWLRRAGHEVTLIDKDAPGAGASYGNAGLLAQWGIVPINTPGLGRNGLKYLADRDAPLFMQWRHFPKLIPWLLKLLSHANDDGVRHMSSALHTLLGDSLAQHQALTRGTDAARFVAPSDFIYTYESRAAFDADKYTWTIRQEAGYGVELIEGAAVQEVEPILNPEVTCLALTKGHGHILDPGGYMQALADVLQAEGGHYRQAEARDFILKDGRISSIVTSQGNLPCDAAVLTAGIWSKPLMHKLGLAVPLEVERGHHLHFRNPSDMPRTPMMIAKGKFVATPMSTGLRCAGTVELGGLDSTPSRAPLALIEKFTKWAFPDLTYEAAEEWVGFRPSTPDSLPLIGEIGATGVHAAFGHQHIGLTGGPKTGRWVADMISGKRPNLDLAPFDAGRFAR</sequence>
<evidence type="ECO:0000259" key="2">
    <source>
        <dbReference type="Pfam" id="PF01266"/>
    </source>
</evidence>
<evidence type="ECO:0000256" key="1">
    <source>
        <dbReference type="ARBA" id="ARBA00023002"/>
    </source>
</evidence>
<dbReference type="SUPFAM" id="SSF54373">
    <property type="entry name" value="FAD-linked reductases, C-terminal domain"/>
    <property type="match status" value="1"/>
</dbReference>
<keyword evidence="4" id="KW-1185">Reference proteome</keyword>
<dbReference type="Pfam" id="PF01266">
    <property type="entry name" value="DAO"/>
    <property type="match status" value="1"/>
</dbReference>
<dbReference type="KEGG" id="rom:EI983_01115"/>
<protein>
    <submittedName>
        <fullName evidence="3">FAD-binding oxidoreductase</fullName>
    </submittedName>
</protein>
<dbReference type="OrthoDB" id="9805337at2"/>
<dbReference type="GO" id="GO:0016491">
    <property type="term" value="F:oxidoreductase activity"/>
    <property type="evidence" value="ECO:0007669"/>
    <property type="project" value="UniProtKB-KW"/>
</dbReference>
<dbReference type="PANTHER" id="PTHR13847:SF289">
    <property type="entry name" value="GLYCINE OXIDASE"/>
    <property type="match status" value="1"/>
</dbReference>
<gene>
    <name evidence="3" type="ORF">EI983_01115</name>
</gene>
<organism evidence="3 4">
    <name type="scientific">Roseovarius faecimaris</name>
    <dbReference type="NCBI Taxonomy" id="2494550"/>
    <lineage>
        <taxon>Bacteria</taxon>
        <taxon>Pseudomonadati</taxon>
        <taxon>Pseudomonadota</taxon>
        <taxon>Alphaproteobacteria</taxon>
        <taxon>Rhodobacterales</taxon>
        <taxon>Roseobacteraceae</taxon>
        <taxon>Roseovarius</taxon>
    </lineage>
</organism>
<dbReference type="EMBL" id="CP034348">
    <property type="protein sequence ID" value="QGX96952.1"/>
    <property type="molecule type" value="Genomic_DNA"/>
</dbReference>
<dbReference type="InterPro" id="IPR036188">
    <property type="entry name" value="FAD/NAD-bd_sf"/>
</dbReference>
<dbReference type="SUPFAM" id="SSF51905">
    <property type="entry name" value="FAD/NAD(P)-binding domain"/>
    <property type="match status" value="1"/>
</dbReference>
<dbReference type="Gene3D" id="3.30.9.10">
    <property type="entry name" value="D-Amino Acid Oxidase, subunit A, domain 2"/>
    <property type="match status" value="1"/>
</dbReference>
<dbReference type="InterPro" id="IPR006076">
    <property type="entry name" value="FAD-dep_OxRdtase"/>
</dbReference>
<evidence type="ECO:0000313" key="3">
    <source>
        <dbReference type="EMBL" id="QGX96952.1"/>
    </source>
</evidence>